<keyword evidence="4" id="KW-1185">Reference proteome</keyword>
<evidence type="ECO:0000313" key="2">
    <source>
        <dbReference type="EMBL" id="RBA44457.1"/>
    </source>
</evidence>
<dbReference type="Pfam" id="PF10985">
    <property type="entry name" value="DUF2805"/>
    <property type="match status" value="1"/>
</dbReference>
<proteinExistence type="predicted"/>
<evidence type="ECO:0000313" key="3">
    <source>
        <dbReference type="Proteomes" id="UP000253688"/>
    </source>
</evidence>
<dbReference type="RefSeq" id="WP_004913242.1">
    <property type="nucleotide sequence ID" value="NZ_BBOS01000088.1"/>
</dbReference>
<comment type="caution">
    <text evidence="2">The sequence shown here is derived from an EMBL/GenBank/DDBJ whole genome shotgun (WGS) entry which is preliminary data.</text>
</comment>
<dbReference type="NCBIfam" id="TIGR03643">
    <property type="entry name" value="TIGR03643 family protein"/>
    <property type="match status" value="1"/>
</dbReference>
<reference evidence="1 4" key="2">
    <citation type="submission" date="2024-03" db="EMBL/GenBank/DDBJ databases">
        <title>Cross-transmission of Acinetobacter junii carrying blaOXA-58 in a neonatal intensive care unit.</title>
        <authorList>
            <person name="Bour M."/>
            <person name="Potron A."/>
            <person name="Lecointe D."/>
        </authorList>
    </citation>
    <scope>NUCLEOTIDE SEQUENCE [LARGE SCALE GENOMIC DNA]</scope>
    <source>
        <strain evidence="1 4">21A3096 case 1</strain>
    </source>
</reference>
<protein>
    <submittedName>
        <fullName evidence="2">TIGR03643 family protein</fullName>
    </submittedName>
</protein>
<dbReference type="Proteomes" id="UP001498501">
    <property type="component" value="Unassembled WGS sequence"/>
</dbReference>
<name>A0A2R4UQN7_ACIJU</name>
<dbReference type="InterPro" id="IPR019882">
    <property type="entry name" value="CHP03643"/>
</dbReference>
<accession>A0A2R4UQN7</accession>
<dbReference type="OrthoDB" id="289296at2"/>
<dbReference type="EMBL" id="JBBMLE010000001">
    <property type="protein sequence ID" value="MEK0250923.1"/>
    <property type="molecule type" value="Genomic_DNA"/>
</dbReference>
<dbReference type="AlphaFoldDB" id="A0A2R4UQN7"/>
<reference evidence="2 3" key="1">
    <citation type="submission" date="2018-04" db="EMBL/GenBank/DDBJ databases">
        <title>Acinetobacter junii Genome sequencing and assembly.</title>
        <authorList>
            <person name="Su J."/>
            <person name="Rensing C."/>
            <person name="Mazhar H.S."/>
        </authorList>
    </citation>
    <scope>NUCLEOTIDE SEQUENCE [LARGE SCALE GENOMIC DNA]</scope>
    <source>
        <strain evidence="2 3">SC22</strain>
    </source>
</reference>
<dbReference type="STRING" id="40215.BVL33_07415"/>
<organism evidence="2 3">
    <name type="scientific">Acinetobacter junii</name>
    <dbReference type="NCBI Taxonomy" id="40215"/>
    <lineage>
        <taxon>Bacteria</taxon>
        <taxon>Pseudomonadati</taxon>
        <taxon>Pseudomonadota</taxon>
        <taxon>Gammaproteobacteria</taxon>
        <taxon>Moraxellales</taxon>
        <taxon>Moraxellaceae</taxon>
        <taxon>Acinetobacter</taxon>
    </lineage>
</organism>
<evidence type="ECO:0000313" key="1">
    <source>
        <dbReference type="EMBL" id="MEK0250923.1"/>
    </source>
</evidence>
<gene>
    <name evidence="2" type="ORF">DC346_13295</name>
    <name evidence="1" type="ORF">WM018_00030</name>
</gene>
<evidence type="ECO:0000313" key="4">
    <source>
        <dbReference type="Proteomes" id="UP001498501"/>
    </source>
</evidence>
<dbReference type="EMBL" id="QEWH01000078">
    <property type="protein sequence ID" value="RBA44457.1"/>
    <property type="molecule type" value="Genomic_DNA"/>
</dbReference>
<dbReference type="Proteomes" id="UP000253688">
    <property type="component" value="Unassembled WGS sequence"/>
</dbReference>
<sequence length="87" mass="10455">MLNTKNYDDGDLSRIIEMAWEDRTPFEALEREYGLNESAVIKLMRQNLQASSFKLWRKRVTGRKTKHLQLRSPEINRGYCSRQYKHH</sequence>